<sequence length="283" mass="32391">MNLVPELIYKVLEFVVCINVKVKTRSTKVDLYDDDEHQAKDTLLACSVLSRTWRDCTLPHLYHTVAMYCDPRRKHYINAASRHYRRLEDFVAFLAAFPQFQPLIKDLRVFFPRDACTEGLDPEISRDREAHDVLLVAKVIDSLPQLRVLHLLDVRLHSCGRAAIQALGLASQRTLHRFEYVMNIYRHWREMDGILDLLSLFSDIKALYLQGVSFQELIPDGSVSSEQQNLGDGLNMNLETLRLVSCARVEKFVRIFGPIITAAAQPRALAHHQPFCGASYARA</sequence>
<gene>
    <name evidence="1" type="ORF">NM688_g4238</name>
</gene>
<proteinExistence type="predicted"/>
<keyword evidence="2" id="KW-1185">Reference proteome</keyword>
<accession>A0ACC1T3F9</accession>
<dbReference type="Proteomes" id="UP001148662">
    <property type="component" value="Unassembled WGS sequence"/>
</dbReference>
<comment type="caution">
    <text evidence="1">The sequence shown here is derived from an EMBL/GenBank/DDBJ whole genome shotgun (WGS) entry which is preliminary data.</text>
</comment>
<evidence type="ECO:0000313" key="1">
    <source>
        <dbReference type="EMBL" id="KAJ3552265.1"/>
    </source>
</evidence>
<reference evidence="1" key="1">
    <citation type="submission" date="2022-07" db="EMBL/GenBank/DDBJ databases">
        <title>Genome Sequence of Phlebia brevispora.</title>
        <authorList>
            <person name="Buettner E."/>
        </authorList>
    </citation>
    <scope>NUCLEOTIDE SEQUENCE</scope>
    <source>
        <strain evidence="1">MPL23</strain>
    </source>
</reference>
<evidence type="ECO:0000313" key="2">
    <source>
        <dbReference type="Proteomes" id="UP001148662"/>
    </source>
</evidence>
<name>A0ACC1T3F9_9APHY</name>
<dbReference type="EMBL" id="JANHOG010000683">
    <property type="protein sequence ID" value="KAJ3552265.1"/>
    <property type="molecule type" value="Genomic_DNA"/>
</dbReference>
<organism evidence="1 2">
    <name type="scientific">Phlebia brevispora</name>
    <dbReference type="NCBI Taxonomy" id="194682"/>
    <lineage>
        <taxon>Eukaryota</taxon>
        <taxon>Fungi</taxon>
        <taxon>Dikarya</taxon>
        <taxon>Basidiomycota</taxon>
        <taxon>Agaricomycotina</taxon>
        <taxon>Agaricomycetes</taxon>
        <taxon>Polyporales</taxon>
        <taxon>Meruliaceae</taxon>
        <taxon>Phlebia</taxon>
    </lineage>
</organism>
<protein>
    <submittedName>
        <fullName evidence="1">Uncharacterized protein</fullName>
    </submittedName>
</protein>